<sequence length="131" mass="13837">MRRTDPPGQIWTGEQQPGVERIQSGSGKKVGPEDCVRDQFKAAGNHLSVIFPVVKLAIIDPSPAVFTMRTLSPVVVLVWPIPVPTSASPAVSPASCGPENLVVQSSSNKLAAQLTVLTSHKSSAVITRCVI</sequence>
<comment type="caution">
    <text evidence="1">The sequence shown here is derived from an EMBL/GenBank/DDBJ whole genome shotgun (WGS) entry which is preliminary data.</text>
</comment>
<evidence type="ECO:0000313" key="1">
    <source>
        <dbReference type="EMBL" id="KAG8002223.1"/>
    </source>
</evidence>
<organism evidence="1 2">
    <name type="scientific">Nibea albiflora</name>
    <name type="common">Yellow drum</name>
    <name type="synonym">Corvina albiflora</name>
    <dbReference type="NCBI Taxonomy" id="240163"/>
    <lineage>
        <taxon>Eukaryota</taxon>
        <taxon>Metazoa</taxon>
        <taxon>Chordata</taxon>
        <taxon>Craniata</taxon>
        <taxon>Vertebrata</taxon>
        <taxon>Euteleostomi</taxon>
        <taxon>Actinopterygii</taxon>
        <taxon>Neopterygii</taxon>
        <taxon>Teleostei</taxon>
        <taxon>Neoteleostei</taxon>
        <taxon>Acanthomorphata</taxon>
        <taxon>Eupercaria</taxon>
        <taxon>Sciaenidae</taxon>
        <taxon>Nibea</taxon>
    </lineage>
</organism>
<protein>
    <submittedName>
        <fullName evidence="1">Uncharacterized protein</fullName>
    </submittedName>
</protein>
<accession>A0ACB7EK77</accession>
<gene>
    <name evidence="1" type="ORF">GBF38_012618</name>
</gene>
<name>A0ACB7EK77_NIBAL</name>
<proteinExistence type="predicted"/>
<dbReference type="Proteomes" id="UP000805704">
    <property type="component" value="Chromosome 6"/>
</dbReference>
<evidence type="ECO:0000313" key="2">
    <source>
        <dbReference type="Proteomes" id="UP000805704"/>
    </source>
</evidence>
<reference evidence="1" key="1">
    <citation type="submission" date="2020-04" db="EMBL/GenBank/DDBJ databases">
        <title>A chromosome-scale assembly and high-density genetic map of the yellow drum (Nibea albiflora) genome.</title>
        <authorList>
            <person name="Xu D."/>
            <person name="Zhang W."/>
            <person name="Chen R."/>
            <person name="Tan P."/>
            <person name="Wang L."/>
            <person name="Song H."/>
            <person name="Tian L."/>
            <person name="Zhu Q."/>
            <person name="Wang B."/>
        </authorList>
    </citation>
    <scope>NUCLEOTIDE SEQUENCE</scope>
    <source>
        <strain evidence="1">ZJHYS-2018</strain>
    </source>
</reference>
<keyword evidence="2" id="KW-1185">Reference proteome</keyword>
<dbReference type="EMBL" id="CM024794">
    <property type="protein sequence ID" value="KAG8002223.1"/>
    <property type="molecule type" value="Genomic_DNA"/>
</dbReference>